<dbReference type="Proteomes" id="UP000182108">
    <property type="component" value="Unassembled WGS sequence"/>
</dbReference>
<proteinExistence type="inferred from homology"/>
<dbReference type="InterPro" id="IPR003697">
    <property type="entry name" value="Maf-like"/>
</dbReference>
<comment type="cofactor">
    <cofactor evidence="1 4">
        <name>a divalent metal cation</name>
        <dbReference type="ChEBI" id="CHEBI:60240"/>
    </cofactor>
</comment>
<feature type="site" description="Important for substrate specificity" evidence="4">
    <location>
        <position position="82"/>
    </location>
</feature>
<accession>A0A0K6IVL8</accession>
<comment type="function">
    <text evidence="4">Nucleoside triphosphate pyrophosphatase that hydrolyzes dTTP and UTP. May have a dual role in cell division arrest and in preventing the incorporation of modified nucleotides into cellular nucleic acids.</text>
</comment>
<dbReference type="Pfam" id="PF02545">
    <property type="entry name" value="Maf"/>
    <property type="match status" value="1"/>
</dbReference>
<evidence type="ECO:0000256" key="4">
    <source>
        <dbReference type="HAMAP-Rule" id="MF_00528"/>
    </source>
</evidence>
<evidence type="ECO:0000256" key="2">
    <source>
        <dbReference type="ARBA" id="ARBA00022801"/>
    </source>
</evidence>
<comment type="subcellular location">
    <subcellularLocation>
        <location evidence="4">Cytoplasm</location>
    </subcellularLocation>
</comment>
<dbReference type="InterPro" id="IPR029001">
    <property type="entry name" value="ITPase-like_fam"/>
</dbReference>
<dbReference type="PANTHER" id="PTHR43213:SF5">
    <property type="entry name" value="BIFUNCTIONAL DTTP_UTP PYROPHOSPHATASE_METHYLTRANSFERASE PROTEIN-RELATED"/>
    <property type="match status" value="1"/>
</dbReference>
<dbReference type="Gene3D" id="3.90.950.10">
    <property type="match status" value="1"/>
</dbReference>
<dbReference type="NCBIfam" id="TIGR00172">
    <property type="entry name" value="maf"/>
    <property type="match status" value="1"/>
</dbReference>
<dbReference type="GO" id="GO:0036221">
    <property type="term" value="F:UTP diphosphatase activity"/>
    <property type="evidence" value="ECO:0007669"/>
    <property type="project" value="RHEA"/>
</dbReference>
<organism evidence="5 6">
    <name type="scientific">Tepidiphilus thermophilus</name>
    <dbReference type="NCBI Taxonomy" id="876478"/>
    <lineage>
        <taxon>Bacteria</taxon>
        <taxon>Pseudomonadati</taxon>
        <taxon>Pseudomonadota</taxon>
        <taxon>Hydrogenophilia</taxon>
        <taxon>Hydrogenophilales</taxon>
        <taxon>Hydrogenophilaceae</taxon>
        <taxon>Tepidiphilus</taxon>
    </lineage>
</organism>
<dbReference type="OrthoDB" id="5292690at2"/>
<sequence length="202" mass="22177">MVNQLAPLYLASQSPRRRELLAQLGWDARVIPLEGEWVDETPLAREAPRDYVLRLARAKAEAGWRRREALALPPGLVLGADTTVSIDGLILGKPRDADEARHMLRRLSGRMHEVHTGVALTDGTRTQAAASTSRVWFTALAGEDIERYLATGEPWDKAGAYAYQGRAAAFIERIEGSASGIVGLPLYETARLLSVFGYPPFP</sequence>
<dbReference type="HAMAP" id="MF_00528">
    <property type="entry name" value="Maf"/>
    <property type="match status" value="1"/>
</dbReference>
<feature type="active site" description="Proton acceptor" evidence="4">
    <location>
        <position position="81"/>
    </location>
</feature>
<keyword evidence="4" id="KW-0963">Cytoplasm</keyword>
<comment type="caution">
    <text evidence="4">Lacks conserved residue(s) required for the propagation of feature annotation.</text>
</comment>
<keyword evidence="3 4" id="KW-0546">Nucleotide metabolism</keyword>
<name>A0A0K6IVL8_9PROT</name>
<evidence type="ECO:0000256" key="1">
    <source>
        <dbReference type="ARBA" id="ARBA00001968"/>
    </source>
</evidence>
<evidence type="ECO:0000313" key="6">
    <source>
        <dbReference type="Proteomes" id="UP000182108"/>
    </source>
</evidence>
<dbReference type="AlphaFoldDB" id="A0A0K6IVL8"/>
<keyword evidence="2 4" id="KW-0378">Hydrolase</keyword>
<dbReference type="GO" id="GO:0005737">
    <property type="term" value="C:cytoplasm"/>
    <property type="evidence" value="ECO:0007669"/>
    <property type="project" value="UniProtKB-SubCell"/>
</dbReference>
<dbReference type="EMBL" id="CYHH01000005">
    <property type="protein sequence ID" value="CUB07123.1"/>
    <property type="molecule type" value="Genomic_DNA"/>
</dbReference>
<dbReference type="PANTHER" id="PTHR43213">
    <property type="entry name" value="BIFUNCTIONAL DTTP/UTP PYROPHOSPHATASE/METHYLTRANSFERASE PROTEIN-RELATED"/>
    <property type="match status" value="1"/>
</dbReference>
<evidence type="ECO:0000313" key="5">
    <source>
        <dbReference type="EMBL" id="CUB07123.1"/>
    </source>
</evidence>
<evidence type="ECO:0000256" key="3">
    <source>
        <dbReference type="ARBA" id="ARBA00023080"/>
    </source>
</evidence>
<dbReference type="GO" id="GO:0009117">
    <property type="term" value="P:nucleotide metabolic process"/>
    <property type="evidence" value="ECO:0007669"/>
    <property type="project" value="UniProtKB-KW"/>
</dbReference>
<keyword evidence="6" id="KW-1185">Reference proteome</keyword>
<dbReference type="SUPFAM" id="SSF52972">
    <property type="entry name" value="ITPase-like"/>
    <property type="match status" value="1"/>
</dbReference>
<comment type="catalytic activity">
    <reaction evidence="4">
        <text>UTP + H2O = UMP + diphosphate + H(+)</text>
        <dbReference type="Rhea" id="RHEA:29395"/>
        <dbReference type="ChEBI" id="CHEBI:15377"/>
        <dbReference type="ChEBI" id="CHEBI:15378"/>
        <dbReference type="ChEBI" id="CHEBI:33019"/>
        <dbReference type="ChEBI" id="CHEBI:46398"/>
        <dbReference type="ChEBI" id="CHEBI:57865"/>
        <dbReference type="EC" id="3.6.1.9"/>
    </reaction>
</comment>
<feature type="site" description="Important for substrate specificity" evidence="4">
    <location>
        <position position="164"/>
    </location>
</feature>
<dbReference type="PIRSF" id="PIRSF006305">
    <property type="entry name" value="Maf"/>
    <property type="match status" value="1"/>
</dbReference>
<dbReference type="RefSeq" id="WP_055423428.1">
    <property type="nucleotide sequence ID" value="NZ_CYHH01000005.1"/>
</dbReference>
<comment type="similarity">
    <text evidence="4">Belongs to the Maf family. YhdE subfamily.</text>
</comment>
<protein>
    <recommendedName>
        <fullName evidence="4">dTTP/UTP pyrophosphatase</fullName>
        <shortName evidence="4">dTTPase/UTPase</shortName>
        <ecNumber evidence="4">3.6.1.9</ecNumber>
    </recommendedName>
    <alternativeName>
        <fullName evidence="4">Nucleoside triphosphate pyrophosphatase</fullName>
    </alternativeName>
    <alternativeName>
        <fullName evidence="4">Nucleotide pyrophosphatase</fullName>
        <shortName evidence="4">Nucleotide PPase</shortName>
    </alternativeName>
</protein>
<reference evidence="6" key="1">
    <citation type="submission" date="2015-08" db="EMBL/GenBank/DDBJ databases">
        <authorList>
            <person name="Babu N.S."/>
            <person name="Beckwith C.J."/>
            <person name="Beseler K.G."/>
            <person name="Brison A."/>
            <person name="Carone J.V."/>
            <person name="Caskin T.P."/>
            <person name="Diamond M."/>
            <person name="Durham M.E."/>
            <person name="Foxe J.M."/>
            <person name="Go M."/>
            <person name="Henderson B.A."/>
            <person name="Jones I.B."/>
            <person name="McGettigan J.A."/>
            <person name="Micheletti S.J."/>
            <person name="Nasrallah M.E."/>
            <person name="Ortiz D."/>
            <person name="Piller C.R."/>
            <person name="Privatt S.R."/>
            <person name="Schneider S.L."/>
            <person name="Sharp S."/>
            <person name="Smith T.C."/>
            <person name="Stanton J.D."/>
            <person name="Ullery H.E."/>
            <person name="Wilson R.J."/>
            <person name="Serrano M.G."/>
            <person name="Buck G."/>
            <person name="Lee V."/>
            <person name="Wang Y."/>
            <person name="Carvalho R."/>
            <person name="Voegtly L."/>
            <person name="Shi R."/>
            <person name="Duckworth R."/>
            <person name="Johnson A."/>
            <person name="Loviza R."/>
            <person name="Walstead R."/>
            <person name="Shah Z."/>
            <person name="Kiflezghi M."/>
            <person name="Wade K."/>
            <person name="Ball S.L."/>
            <person name="Bradley K.W."/>
            <person name="Asai D.J."/>
            <person name="Bowman C.A."/>
            <person name="Russell D.A."/>
            <person name="Pope W.H."/>
            <person name="Jacobs-Sera D."/>
            <person name="Hendrix R.W."/>
            <person name="Hatfull G.F."/>
        </authorList>
    </citation>
    <scope>NUCLEOTIDE SEQUENCE [LARGE SCALE GENOMIC DNA]</scope>
    <source>
        <strain evidence="6">JCM 19170</strain>
    </source>
</reference>
<gene>
    <name evidence="5" type="ORF">Ga0061068_10522</name>
</gene>
<dbReference type="EC" id="3.6.1.9" evidence="4"/>
<feature type="site" description="Important for substrate specificity" evidence="4">
    <location>
        <position position="16"/>
    </location>
</feature>
<comment type="catalytic activity">
    <reaction evidence="4">
        <text>dTTP + H2O = dTMP + diphosphate + H(+)</text>
        <dbReference type="Rhea" id="RHEA:28534"/>
        <dbReference type="ChEBI" id="CHEBI:15377"/>
        <dbReference type="ChEBI" id="CHEBI:15378"/>
        <dbReference type="ChEBI" id="CHEBI:33019"/>
        <dbReference type="ChEBI" id="CHEBI:37568"/>
        <dbReference type="ChEBI" id="CHEBI:63528"/>
        <dbReference type="EC" id="3.6.1.9"/>
    </reaction>
</comment>
<dbReference type="CDD" id="cd00555">
    <property type="entry name" value="Maf"/>
    <property type="match status" value="1"/>
</dbReference>
<dbReference type="GO" id="GO:0036218">
    <property type="term" value="F:dTTP diphosphatase activity"/>
    <property type="evidence" value="ECO:0007669"/>
    <property type="project" value="RHEA"/>
</dbReference>